<sequence>MSILHIEVPSFTSIHEVDSFIAQSLDIQLDEDGVDVKRLEGRFWNESVLYRRLRLLKQIYGQNPAVDKRFDSNRQAHLRRINENRDTIPRDSHMENGSHIRIHAQAFEYGFSAINNANSRCFGGGRIVRFLDLGCSPGGFSSWLLKNNPGVEGVGITLPDERSQFPLQIDPAFLTIGKYQVRYADIIDIVSVSPGDGALPIIESKHSLRQPYDLVIAGAFPTMQDSTPWGYRTQLLVAQVFLIIANTAPGGSAIVLIKTKPILLHLDIIGLLRQAFDSISAHKAGKLHAVRSSCYLVCRGFHASAEEIERMAGKLRYALQWLGEKALAMSSETGGSSTAGYNFLLSADSPEQVFDTNDRFVLNLLRPVWKSQYDAIHTDLAKVLVAEYGATAGSVATHSGTDEPKQRRVRTKRGKRA</sequence>
<dbReference type="GeneID" id="36330507"/>
<dbReference type="InterPro" id="IPR029063">
    <property type="entry name" value="SAM-dependent_MTases_sf"/>
</dbReference>
<dbReference type="Pfam" id="PF01728">
    <property type="entry name" value="FtsJ"/>
    <property type="match status" value="1"/>
</dbReference>
<evidence type="ECO:0000259" key="2">
    <source>
        <dbReference type="Pfam" id="PF01728"/>
    </source>
</evidence>
<dbReference type="GO" id="GO:0008168">
    <property type="term" value="F:methyltransferase activity"/>
    <property type="evidence" value="ECO:0007669"/>
    <property type="project" value="InterPro"/>
</dbReference>
<dbReference type="Gene3D" id="3.40.50.12760">
    <property type="match status" value="1"/>
</dbReference>
<dbReference type="OrthoDB" id="417125at2759"/>
<keyword evidence="4" id="KW-1185">Reference proteome</keyword>
<dbReference type="AlphaFoldDB" id="A0A1X6N0L5"/>
<proteinExistence type="predicted"/>
<dbReference type="RefSeq" id="XP_024338941.1">
    <property type="nucleotide sequence ID" value="XM_024485558.1"/>
</dbReference>
<feature type="compositionally biased region" description="Basic residues" evidence="1">
    <location>
        <begin position="407"/>
        <end position="417"/>
    </location>
</feature>
<protein>
    <recommendedName>
        <fullName evidence="2">Ribosomal RNA methyltransferase FtsJ domain-containing protein</fullName>
    </recommendedName>
</protein>
<reference evidence="3 4" key="1">
    <citation type="submission" date="2017-04" db="EMBL/GenBank/DDBJ databases">
        <title>Genome Sequence of the Model Brown-Rot Fungus Postia placenta SB12.</title>
        <authorList>
            <consortium name="DOE Joint Genome Institute"/>
            <person name="Gaskell J."/>
            <person name="Kersten P."/>
            <person name="Larrondo L.F."/>
            <person name="Canessa P."/>
            <person name="Martinez D."/>
            <person name="Hibbett D."/>
            <person name="Schmoll M."/>
            <person name="Kubicek C.P."/>
            <person name="Martinez A.T."/>
            <person name="Yadav J."/>
            <person name="Master E."/>
            <person name="Magnuson J.K."/>
            <person name="James T."/>
            <person name="Yaver D."/>
            <person name="Berka R."/>
            <person name="Labutti K."/>
            <person name="Lipzen A."/>
            <person name="Aerts A."/>
            <person name="Barry K."/>
            <person name="Henrissat B."/>
            <person name="Blanchette R."/>
            <person name="Grigoriev I."/>
            <person name="Cullen D."/>
        </authorList>
    </citation>
    <scope>NUCLEOTIDE SEQUENCE [LARGE SCALE GENOMIC DNA]</scope>
    <source>
        <strain evidence="3 4">MAD-698-R-SB12</strain>
    </source>
</reference>
<dbReference type="InterPro" id="IPR002877">
    <property type="entry name" value="RNA_MeTrfase_FtsJ_dom"/>
</dbReference>
<dbReference type="Proteomes" id="UP000194127">
    <property type="component" value="Unassembled WGS sequence"/>
</dbReference>
<feature type="domain" description="Ribosomal RNA methyltransferase FtsJ" evidence="2">
    <location>
        <begin position="129"/>
        <end position="301"/>
    </location>
</feature>
<dbReference type="SUPFAM" id="SSF53335">
    <property type="entry name" value="S-adenosyl-L-methionine-dependent methyltransferases"/>
    <property type="match status" value="1"/>
</dbReference>
<gene>
    <name evidence="3" type="ORF">POSPLADRAFT_1143394</name>
</gene>
<evidence type="ECO:0000313" key="4">
    <source>
        <dbReference type="Proteomes" id="UP000194127"/>
    </source>
</evidence>
<organism evidence="3 4">
    <name type="scientific">Postia placenta MAD-698-R-SB12</name>
    <dbReference type="NCBI Taxonomy" id="670580"/>
    <lineage>
        <taxon>Eukaryota</taxon>
        <taxon>Fungi</taxon>
        <taxon>Dikarya</taxon>
        <taxon>Basidiomycota</taxon>
        <taxon>Agaricomycotina</taxon>
        <taxon>Agaricomycetes</taxon>
        <taxon>Polyporales</taxon>
        <taxon>Adustoporiaceae</taxon>
        <taxon>Rhodonia</taxon>
    </lineage>
</organism>
<dbReference type="STRING" id="670580.A0A1X6N0L5"/>
<feature type="region of interest" description="Disordered" evidence="1">
    <location>
        <begin position="395"/>
        <end position="417"/>
    </location>
</feature>
<evidence type="ECO:0000313" key="3">
    <source>
        <dbReference type="EMBL" id="OSX62147.1"/>
    </source>
</evidence>
<evidence type="ECO:0000256" key="1">
    <source>
        <dbReference type="SAM" id="MobiDB-lite"/>
    </source>
</evidence>
<dbReference type="GO" id="GO:0032259">
    <property type="term" value="P:methylation"/>
    <property type="evidence" value="ECO:0007669"/>
    <property type="project" value="InterPro"/>
</dbReference>
<name>A0A1X6N0L5_9APHY</name>
<dbReference type="EMBL" id="KZ110597">
    <property type="protein sequence ID" value="OSX62147.1"/>
    <property type="molecule type" value="Genomic_DNA"/>
</dbReference>
<accession>A0A1X6N0L5</accession>